<dbReference type="InterPro" id="IPR011711">
    <property type="entry name" value="GntR_C"/>
</dbReference>
<dbReference type="RefSeq" id="WP_157912887.1">
    <property type="nucleotide sequence ID" value="NZ_LN890655.1"/>
</dbReference>
<dbReference type="NCBIfam" id="NF003444">
    <property type="entry name" value="PRK04984.1"/>
    <property type="match status" value="1"/>
</dbReference>
<dbReference type="GO" id="GO:0000062">
    <property type="term" value="F:fatty-acyl-CoA binding"/>
    <property type="evidence" value="ECO:0007669"/>
    <property type="project" value="InterPro"/>
</dbReference>
<reference evidence="5" key="1">
    <citation type="submission" date="2016-01" db="EMBL/GenBank/DDBJ databases">
        <authorList>
            <person name="Mcilroy J.S."/>
            <person name="Karst M S."/>
            <person name="Albertsen M."/>
        </authorList>
    </citation>
    <scope>NUCLEOTIDE SEQUENCE</scope>
    <source>
        <strain evidence="5">Cfx-K</strain>
    </source>
</reference>
<accession>A0A170PEN6</accession>
<sequence length="240" mass="26419">MSQRLSSQRPSEYVESALLDAILDGRYPPGSSLPGERTLAGQLGVTRPTLREAIQRLTRDGWLTVAHGKATAVNDFWREGGLNVLGKLVEHPANLPGDFIGQLLEVRLHLAPAYARAAVEQAGPQVADFLAGTDRMANDPAAFARFDWLLHHRLTVCSGNPIYTLILNGFRGFYEEMARRYFAPAEARALSADFYRQLGTTAAAGDGPAAEALCRRVMRESLEIWRTGEVRQTRAIKEGD</sequence>
<dbReference type="GO" id="GO:0003677">
    <property type="term" value="F:DNA binding"/>
    <property type="evidence" value="ECO:0007669"/>
    <property type="project" value="UniProtKB-KW"/>
</dbReference>
<dbReference type="PANTHER" id="PTHR43537:SF52">
    <property type="entry name" value="FATTY ACID METABOLISM REGULATOR PROTEIN"/>
    <property type="match status" value="1"/>
</dbReference>
<evidence type="ECO:0000313" key="5">
    <source>
        <dbReference type="EMBL" id="CUS02703.2"/>
    </source>
</evidence>
<dbReference type="AlphaFoldDB" id="A0A170PEN6"/>
<name>A0A170PEN6_9CHLR</name>
<dbReference type="CDD" id="cd07377">
    <property type="entry name" value="WHTH_GntR"/>
    <property type="match status" value="1"/>
</dbReference>
<dbReference type="Pfam" id="PF07840">
    <property type="entry name" value="FadR_C"/>
    <property type="match status" value="1"/>
</dbReference>
<dbReference type="SMART" id="SM00345">
    <property type="entry name" value="HTH_GNTR"/>
    <property type="match status" value="1"/>
</dbReference>
<dbReference type="InterPro" id="IPR008920">
    <property type="entry name" value="TF_FadR/GntR_C"/>
</dbReference>
<dbReference type="SMART" id="SM00895">
    <property type="entry name" value="FCD"/>
    <property type="match status" value="1"/>
</dbReference>
<dbReference type="SUPFAM" id="SSF46785">
    <property type="entry name" value="Winged helix' DNA-binding domain"/>
    <property type="match status" value="1"/>
</dbReference>
<dbReference type="InterPro" id="IPR000524">
    <property type="entry name" value="Tscrpt_reg_HTH_GntR"/>
</dbReference>
<dbReference type="InterPro" id="IPR036388">
    <property type="entry name" value="WH-like_DNA-bd_sf"/>
</dbReference>
<dbReference type="Gene3D" id="1.20.120.530">
    <property type="entry name" value="GntR ligand-binding domain-like"/>
    <property type="match status" value="1"/>
</dbReference>
<dbReference type="Gene3D" id="1.10.10.10">
    <property type="entry name" value="Winged helix-like DNA-binding domain superfamily/Winged helix DNA-binding domain"/>
    <property type="match status" value="1"/>
</dbReference>
<protein>
    <submittedName>
        <fullName evidence="5">Fatty acid metabolism regulator protein</fullName>
    </submittedName>
</protein>
<dbReference type="Pfam" id="PF00392">
    <property type="entry name" value="GntR"/>
    <property type="match status" value="1"/>
</dbReference>
<dbReference type="PROSITE" id="PS50949">
    <property type="entry name" value="HTH_GNTR"/>
    <property type="match status" value="1"/>
</dbReference>
<evidence type="ECO:0000256" key="1">
    <source>
        <dbReference type="ARBA" id="ARBA00023015"/>
    </source>
</evidence>
<dbReference type="Proteomes" id="UP000215027">
    <property type="component" value="Chromosome I"/>
</dbReference>
<dbReference type="PANTHER" id="PTHR43537">
    <property type="entry name" value="TRANSCRIPTIONAL REGULATOR, GNTR FAMILY"/>
    <property type="match status" value="1"/>
</dbReference>
<dbReference type="InterPro" id="IPR036390">
    <property type="entry name" value="WH_DNA-bd_sf"/>
</dbReference>
<keyword evidence="1" id="KW-0805">Transcription regulation</keyword>
<dbReference type="KEGG" id="pbf:CFX0092_A0825"/>
<keyword evidence="3" id="KW-0804">Transcription</keyword>
<evidence type="ECO:0000256" key="2">
    <source>
        <dbReference type="ARBA" id="ARBA00023125"/>
    </source>
</evidence>
<evidence type="ECO:0000259" key="4">
    <source>
        <dbReference type="PROSITE" id="PS50949"/>
    </source>
</evidence>
<keyword evidence="2" id="KW-0238">DNA-binding</keyword>
<feature type="domain" description="HTH gntR-type" evidence="4">
    <location>
        <begin position="8"/>
        <end position="76"/>
    </location>
</feature>
<dbReference type="EMBL" id="LN890655">
    <property type="protein sequence ID" value="CUS02703.2"/>
    <property type="molecule type" value="Genomic_DNA"/>
</dbReference>
<dbReference type="PRINTS" id="PR00035">
    <property type="entry name" value="HTHGNTR"/>
</dbReference>
<keyword evidence="6" id="KW-1185">Reference proteome</keyword>
<evidence type="ECO:0000313" key="6">
    <source>
        <dbReference type="Proteomes" id="UP000215027"/>
    </source>
</evidence>
<dbReference type="GO" id="GO:0019217">
    <property type="term" value="P:regulation of fatty acid metabolic process"/>
    <property type="evidence" value="ECO:0007669"/>
    <property type="project" value="InterPro"/>
</dbReference>
<dbReference type="OrthoDB" id="155424at2"/>
<gene>
    <name evidence="5" type="primary">fadR</name>
    <name evidence="5" type="ORF">CFX0092_A0825</name>
</gene>
<dbReference type="GO" id="GO:0003700">
    <property type="term" value="F:DNA-binding transcription factor activity"/>
    <property type="evidence" value="ECO:0007669"/>
    <property type="project" value="InterPro"/>
</dbReference>
<dbReference type="InterPro" id="IPR028374">
    <property type="entry name" value="FadR_C"/>
</dbReference>
<evidence type="ECO:0000256" key="3">
    <source>
        <dbReference type="ARBA" id="ARBA00023163"/>
    </source>
</evidence>
<dbReference type="SUPFAM" id="SSF48008">
    <property type="entry name" value="GntR ligand-binding domain-like"/>
    <property type="match status" value="1"/>
</dbReference>
<organism evidence="5 6">
    <name type="scientific">Candidatus Promineifilum breve</name>
    <dbReference type="NCBI Taxonomy" id="1806508"/>
    <lineage>
        <taxon>Bacteria</taxon>
        <taxon>Bacillati</taxon>
        <taxon>Chloroflexota</taxon>
        <taxon>Ardenticatenia</taxon>
        <taxon>Candidatus Promineifilales</taxon>
        <taxon>Candidatus Promineifilaceae</taxon>
        <taxon>Candidatus Promineifilum</taxon>
    </lineage>
</organism>
<proteinExistence type="predicted"/>